<dbReference type="AlphaFoldDB" id="A0AAD0T1H3"/>
<keyword evidence="3" id="KW-1185">Reference proteome</keyword>
<evidence type="ECO:0008006" key="4">
    <source>
        <dbReference type="Google" id="ProtNLM"/>
    </source>
</evidence>
<reference evidence="2 3" key="1">
    <citation type="submission" date="2018-08" db="EMBL/GenBank/DDBJ databases">
        <title>Complete genome of the Arcobacter suis type strain LMG 26152.</title>
        <authorList>
            <person name="Miller W.G."/>
            <person name="Yee E."/>
            <person name="Bono J.L."/>
        </authorList>
    </citation>
    <scope>NUCLEOTIDE SEQUENCE [LARGE SCALE GENOMIC DNA]</scope>
    <source>
        <strain evidence="2 3">CECT 7833</strain>
    </source>
</reference>
<feature type="coiled-coil region" evidence="1">
    <location>
        <begin position="647"/>
        <end position="678"/>
    </location>
</feature>
<proteinExistence type="predicted"/>
<name>A0AAD0T1H3_9BACT</name>
<dbReference type="Proteomes" id="UP000263040">
    <property type="component" value="Chromosome"/>
</dbReference>
<evidence type="ECO:0000313" key="3">
    <source>
        <dbReference type="Proteomes" id="UP000263040"/>
    </source>
</evidence>
<dbReference type="KEGG" id="asui:ASUIS_1975"/>
<sequence length="694" mass="78111">MKKIFLSLSLIIILILGSIYGLLFTKFGNNIVSSYIEEKVNLDQKDVKLKVNDFTLTLNYLNFDAWINDNSKINISGDLSLFKKSVDLKYDIKINDLSTLKNLTRQEFKGPFVTNGIFIGNEEEAIIQGTSDIARSQTRYYFNLEDFEPRNINIQVKNAKIEDLLTLLNKPIYAKGDLNVLADIKNANISNLDGIFVSKISNGKIDNEVMNKEFNQTLASPISFNGEMNALLSPNKAEVKTNLTSSLINIFMDKTVVNLLTNQIDSDYKIDIKNLNKIEGIIAKKLNGEFSTKGNLKAFDETIKIEGDSNVFESNVKYNTELTNYKPSYIKFSVENAKLEKFLQMLNEPIYALGDFNIQGEIKNANLDKLDGNISSKITNASIVNEVTNTVFKQNLKEKINFDLNIDTSLVPNQAVSKANLQTTIGNLTSQNSVYTFTDDSFNSDYLLNIPALEKLKDILNMSLKGNIDINGDITNKEDSLLLTGKSNTLGGTFDFDLKNDKLNANLKDIDVQELSAMLDYSKIFDSKANFTLDYDLLLKKGELVGKLINGHFLPNNFSLLLNQLGKFDLNKEVYETLDINSQIDNRILTSDVIMKSANTQIDIQDSILDLEQKLIDAKINAIVKDKKFIIDVKGETSNPKISLNAKDLLKEKIDKQLEKKRNKIEEKLNKALGTKAEDEKAKEIINNLKSIVK</sequence>
<keyword evidence="1" id="KW-0175">Coiled coil</keyword>
<gene>
    <name evidence="2" type="ORF">ASUIS_1975</name>
</gene>
<accession>A0AAD0T1H3</accession>
<organism evidence="2 3">
    <name type="scientific">Arcobacter suis CECT 7833</name>
    <dbReference type="NCBI Taxonomy" id="663365"/>
    <lineage>
        <taxon>Bacteria</taxon>
        <taxon>Pseudomonadati</taxon>
        <taxon>Campylobacterota</taxon>
        <taxon>Epsilonproteobacteria</taxon>
        <taxon>Campylobacterales</taxon>
        <taxon>Arcobacteraceae</taxon>
        <taxon>Arcobacter</taxon>
    </lineage>
</organism>
<protein>
    <recommendedName>
        <fullName evidence="4">Outer membrane protein</fullName>
    </recommendedName>
</protein>
<evidence type="ECO:0000256" key="1">
    <source>
        <dbReference type="SAM" id="Coils"/>
    </source>
</evidence>
<dbReference type="EMBL" id="CP032100">
    <property type="protein sequence ID" value="AXX90437.1"/>
    <property type="molecule type" value="Genomic_DNA"/>
</dbReference>
<dbReference type="RefSeq" id="WP_118887029.1">
    <property type="nucleotide sequence ID" value="NZ_CP032100.1"/>
</dbReference>
<evidence type="ECO:0000313" key="2">
    <source>
        <dbReference type="EMBL" id="AXX90437.1"/>
    </source>
</evidence>